<name>A0A3N1PF09_9GAMM</name>
<protein>
    <submittedName>
        <fullName evidence="1">Rof transcriptional antiterminator</fullName>
    </submittedName>
</protein>
<dbReference type="STRING" id="584787.GCA_001247655_00553"/>
<dbReference type="RefSeq" id="WP_050657597.1">
    <property type="nucleotide sequence ID" value="NZ_JBLXAC010000005.1"/>
</dbReference>
<keyword evidence="2" id="KW-1185">Reference proteome</keyword>
<organism evidence="1 2">
    <name type="scientific">Gallaecimonas pentaromativorans</name>
    <dbReference type="NCBI Taxonomy" id="584787"/>
    <lineage>
        <taxon>Bacteria</taxon>
        <taxon>Pseudomonadati</taxon>
        <taxon>Pseudomonadota</taxon>
        <taxon>Gammaproteobacteria</taxon>
        <taxon>Enterobacterales</taxon>
        <taxon>Gallaecimonadaceae</taxon>
        <taxon>Gallaecimonas</taxon>
    </lineage>
</organism>
<evidence type="ECO:0000313" key="1">
    <source>
        <dbReference type="EMBL" id="ROQ30042.1"/>
    </source>
</evidence>
<dbReference type="AlphaFoldDB" id="A0A3N1PF09"/>
<dbReference type="Gene3D" id="2.30.30.400">
    <property type="entry name" value="Rof-like"/>
    <property type="match status" value="1"/>
</dbReference>
<comment type="caution">
    <text evidence="1">The sequence shown here is derived from an EMBL/GenBank/DDBJ whole genome shotgun (WGS) entry which is preliminary data.</text>
</comment>
<dbReference type="InterPro" id="IPR038626">
    <property type="entry name" value="Rof-like_sf"/>
</dbReference>
<dbReference type="InterPro" id="IPR023534">
    <property type="entry name" value="Rof/RNase_P-like"/>
</dbReference>
<evidence type="ECO:0000313" key="2">
    <source>
        <dbReference type="Proteomes" id="UP000268033"/>
    </source>
</evidence>
<dbReference type="EMBL" id="RJUL01000002">
    <property type="protein sequence ID" value="ROQ30042.1"/>
    <property type="molecule type" value="Genomic_DNA"/>
</dbReference>
<sequence length="87" mass="9729">MKPPYQPIRCDLYDYLEIACLFGYRLQVELASGQTFEAKALTTRVQGGEEFLTLQNGEATREYRLDAITAITPLDSGARFGRVVLAP</sequence>
<reference evidence="1 2" key="1">
    <citation type="submission" date="2018-11" db="EMBL/GenBank/DDBJ databases">
        <title>Genomic Encyclopedia of Type Strains, Phase IV (KMG-IV): sequencing the most valuable type-strain genomes for metagenomic binning, comparative biology and taxonomic classification.</title>
        <authorList>
            <person name="Goeker M."/>
        </authorList>
    </citation>
    <scope>NUCLEOTIDE SEQUENCE [LARGE SCALE GENOMIC DNA]</scope>
    <source>
        <strain evidence="1 2">DSM 21945</strain>
    </source>
</reference>
<gene>
    <name evidence="1" type="ORF">EDC28_102432</name>
</gene>
<dbReference type="SUPFAM" id="SSF101744">
    <property type="entry name" value="Rof/RNase P subunit-like"/>
    <property type="match status" value="1"/>
</dbReference>
<dbReference type="Pfam" id="PF07073">
    <property type="entry name" value="ROF"/>
    <property type="match status" value="1"/>
</dbReference>
<dbReference type="OrthoDB" id="5344363at2"/>
<dbReference type="InterPro" id="IPR009778">
    <property type="entry name" value="ROF"/>
</dbReference>
<accession>A0A3N1PF09</accession>
<proteinExistence type="predicted"/>
<dbReference type="Proteomes" id="UP000268033">
    <property type="component" value="Unassembled WGS sequence"/>
</dbReference>